<dbReference type="EMBL" id="CAJVPW010023262">
    <property type="protein sequence ID" value="CAG8700636.1"/>
    <property type="molecule type" value="Genomic_DNA"/>
</dbReference>
<organism evidence="1 2">
    <name type="scientific">Cetraspora pellucida</name>
    <dbReference type="NCBI Taxonomy" id="1433469"/>
    <lineage>
        <taxon>Eukaryota</taxon>
        <taxon>Fungi</taxon>
        <taxon>Fungi incertae sedis</taxon>
        <taxon>Mucoromycota</taxon>
        <taxon>Glomeromycotina</taxon>
        <taxon>Glomeromycetes</taxon>
        <taxon>Diversisporales</taxon>
        <taxon>Gigasporaceae</taxon>
        <taxon>Cetraspora</taxon>
    </lineage>
</organism>
<protein>
    <submittedName>
        <fullName evidence="1">11971_t:CDS:1</fullName>
    </submittedName>
</protein>
<reference evidence="1" key="1">
    <citation type="submission" date="2021-06" db="EMBL/GenBank/DDBJ databases">
        <authorList>
            <person name="Kallberg Y."/>
            <person name="Tangrot J."/>
            <person name="Rosling A."/>
        </authorList>
    </citation>
    <scope>NUCLEOTIDE SEQUENCE</scope>
    <source>
        <strain evidence="1">28 12/20/2015</strain>
    </source>
</reference>
<comment type="caution">
    <text evidence="1">The sequence shown here is derived from an EMBL/GenBank/DDBJ whole genome shotgun (WGS) entry which is preliminary data.</text>
</comment>
<name>A0ACA9PAE8_9GLOM</name>
<evidence type="ECO:0000313" key="2">
    <source>
        <dbReference type="Proteomes" id="UP000789366"/>
    </source>
</evidence>
<evidence type="ECO:0000313" key="1">
    <source>
        <dbReference type="EMBL" id="CAG8700636.1"/>
    </source>
</evidence>
<feature type="non-terminal residue" evidence="1">
    <location>
        <position position="133"/>
    </location>
</feature>
<accession>A0ACA9PAE8</accession>
<proteinExistence type="predicted"/>
<dbReference type="Proteomes" id="UP000789366">
    <property type="component" value="Unassembled WGS sequence"/>
</dbReference>
<sequence length="133" mass="15378">MSRRTRWNISHNIPDEESLEPSGVQIQEPQDIYSEITQQTKLYLDVMSQEITESIMQTTVAINDSIMLFPVHIRTGTYQKPDISYNLINSSISSYMNLKITRFEPLIGVISDLRQLFIPTIEWTAYKNTTFTG</sequence>
<gene>
    <name evidence="1" type="ORF">SPELUC_LOCUS11257</name>
</gene>
<keyword evidence="2" id="KW-1185">Reference proteome</keyword>